<feature type="compositionally biased region" description="Low complexity" evidence="1">
    <location>
        <begin position="530"/>
        <end position="543"/>
    </location>
</feature>
<dbReference type="InterPro" id="IPR050704">
    <property type="entry name" value="Peptidase_C85-like"/>
</dbReference>
<feature type="compositionally biased region" description="Polar residues" evidence="1">
    <location>
        <begin position="729"/>
        <end position="739"/>
    </location>
</feature>
<dbReference type="AlphaFoldDB" id="A0ABD2W6Q4"/>
<keyword evidence="5" id="KW-1185">Reference proteome</keyword>
<name>A0ABD2W6Q4_9HYME</name>
<dbReference type="PANTHER" id="PTHR12419:SF115">
    <property type="entry name" value="PROTEIN OVARIAN TUMOR LOCUS-RELATED"/>
    <property type="match status" value="1"/>
</dbReference>
<evidence type="ECO:0000256" key="2">
    <source>
        <dbReference type="SAM" id="SignalP"/>
    </source>
</evidence>
<dbReference type="Pfam" id="PF02338">
    <property type="entry name" value="OTU"/>
    <property type="match status" value="1"/>
</dbReference>
<dbReference type="CDD" id="cd22753">
    <property type="entry name" value="OTU_ALG13-like"/>
    <property type="match status" value="1"/>
</dbReference>
<dbReference type="InterPro" id="IPR049770">
    <property type="entry name" value="OTU_Tudor"/>
</dbReference>
<evidence type="ECO:0000313" key="4">
    <source>
        <dbReference type="EMBL" id="KAL3388486.1"/>
    </source>
</evidence>
<feature type="compositionally biased region" description="Basic and acidic residues" evidence="1">
    <location>
        <begin position="718"/>
        <end position="728"/>
    </location>
</feature>
<evidence type="ECO:0000313" key="5">
    <source>
        <dbReference type="Proteomes" id="UP001627154"/>
    </source>
</evidence>
<feature type="region of interest" description="Disordered" evidence="1">
    <location>
        <begin position="529"/>
        <end position="551"/>
    </location>
</feature>
<feature type="chain" id="PRO_5044860430" description="OTU domain-containing protein" evidence="2">
    <location>
        <begin position="23"/>
        <end position="754"/>
    </location>
</feature>
<feature type="region of interest" description="Disordered" evidence="1">
    <location>
        <begin position="666"/>
        <end position="754"/>
    </location>
</feature>
<accession>A0ABD2W6Q4</accession>
<proteinExistence type="predicted"/>
<organism evidence="4 5">
    <name type="scientific">Trichogramma kaykai</name>
    <dbReference type="NCBI Taxonomy" id="54128"/>
    <lineage>
        <taxon>Eukaryota</taxon>
        <taxon>Metazoa</taxon>
        <taxon>Ecdysozoa</taxon>
        <taxon>Arthropoda</taxon>
        <taxon>Hexapoda</taxon>
        <taxon>Insecta</taxon>
        <taxon>Pterygota</taxon>
        <taxon>Neoptera</taxon>
        <taxon>Endopterygota</taxon>
        <taxon>Hymenoptera</taxon>
        <taxon>Apocrita</taxon>
        <taxon>Proctotrupomorpha</taxon>
        <taxon>Chalcidoidea</taxon>
        <taxon>Trichogrammatidae</taxon>
        <taxon>Trichogramma</taxon>
    </lineage>
</organism>
<feature type="compositionally biased region" description="Low complexity" evidence="1">
    <location>
        <begin position="673"/>
        <end position="714"/>
    </location>
</feature>
<sequence>MRWLALLSAAKILFQFYHSLKAFVRKMIRNPFRFMEQPTRRPPKRVIEPVDEWLHNEGFYRKNTPKDPTCLFRAVSEQIYNNQRDHVRVRRECVEYMRKNKKLFEEKIKTSIDDYLDQMACVGQNGGMNEILAMSWLYKKNVVIFHAQTLTKDLSIDNGYAEGICLCFIPPKQYESVFTQEHTANAGFCQSIVYQMLYKNVFKMNTVDSTVNKMLHDRNNHLRHDKFFLKGNMEIRNQLTLELIDKLDGEDLEETQRINRGITPFPYRVAKALDPSIYRNIDYDIWHELKKESKNSGFAKFNSNELQPGSKCYVHLIELKDSDKANNNFMTSREPWDSNKAVTKCKNMEPSIYYTGHIQEMSKNNGPVVVFIEELGQRVTVPREALKQIPPKKVKSNNWALSPNKKNMMVQNQKWKKPWNSSNRKVKEQVPLDNNNEKIPNNNTKNATKNVTSKVDVNNMTENSESNTVADSNLASCQDIGTKAVENLKTELETTHITLYQPAEKPAVEEDKKGAKFVTNNDAVHENMSKKQTQNVTTNKNNVDGNQTNKQNIQRNGKSEIFFPVYPNAPYPTHFPIDGEVHYNYNIVKTIDPEANEIPYAATTAQHYYNINPKYYWSQTPWSNGINGPPIQFAENQYYLAQAPLMDPNYNPNIISVPVATNESHISQVSPMQQPNNNQNRQNQRSTPPRSQENNNRQRQNHRNNNNDYRNSPNVDINRNRSDYKNSNHLEQQIPNKGKTNPIAPRFKRNNESE</sequence>
<dbReference type="InterPro" id="IPR049769">
    <property type="entry name" value="OTU_OTU"/>
</dbReference>
<gene>
    <name evidence="4" type="ORF">TKK_016356</name>
</gene>
<dbReference type="Gene3D" id="3.90.70.80">
    <property type="match status" value="1"/>
</dbReference>
<dbReference type="Proteomes" id="UP001627154">
    <property type="component" value="Unassembled WGS sequence"/>
</dbReference>
<dbReference type="CDD" id="cd20380">
    <property type="entry name" value="Tudor_TDRD13-like"/>
    <property type="match status" value="1"/>
</dbReference>
<evidence type="ECO:0000259" key="3">
    <source>
        <dbReference type="PROSITE" id="PS50802"/>
    </source>
</evidence>
<feature type="domain" description="OTU" evidence="3">
    <location>
        <begin position="59"/>
        <end position="180"/>
    </location>
</feature>
<dbReference type="PANTHER" id="PTHR12419">
    <property type="entry name" value="OTU DOMAIN CONTAINING PROTEIN"/>
    <property type="match status" value="1"/>
</dbReference>
<keyword evidence="2" id="KW-0732">Signal</keyword>
<reference evidence="4 5" key="1">
    <citation type="journal article" date="2024" name="bioRxiv">
        <title>A reference genome for Trichogramma kaykai: A tiny desert-dwelling parasitoid wasp with competing sex-ratio distorters.</title>
        <authorList>
            <person name="Culotta J."/>
            <person name="Lindsey A.R."/>
        </authorList>
    </citation>
    <scope>NUCLEOTIDE SEQUENCE [LARGE SCALE GENOMIC DNA]</scope>
    <source>
        <strain evidence="4 5">KSX58</strain>
    </source>
</reference>
<dbReference type="SUPFAM" id="SSF54001">
    <property type="entry name" value="Cysteine proteinases"/>
    <property type="match status" value="1"/>
</dbReference>
<feature type="signal peptide" evidence="2">
    <location>
        <begin position="1"/>
        <end position="22"/>
    </location>
</feature>
<dbReference type="EMBL" id="JBJJXI010000130">
    <property type="protein sequence ID" value="KAL3388486.1"/>
    <property type="molecule type" value="Genomic_DNA"/>
</dbReference>
<comment type="caution">
    <text evidence="4">The sequence shown here is derived from an EMBL/GenBank/DDBJ whole genome shotgun (WGS) entry which is preliminary data.</text>
</comment>
<dbReference type="PROSITE" id="PS50802">
    <property type="entry name" value="OTU"/>
    <property type="match status" value="1"/>
</dbReference>
<evidence type="ECO:0000256" key="1">
    <source>
        <dbReference type="SAM" id="MobiDB-lite"/>
    </source>
</evidence>
<protein>
    <recommendedName>
        <fullName evidence="3">OTU domain-containing protein</fullName>
    </recommendedName>
</protein>
<dbReference type="InterPro" id="IPR003323">
    <property type="entry name" value="OTU_dom"/>
</dbReference>
<dbReference type="InterPro" id="IPR038765">
    <property type="entry name" value="Papain-like_cys_pep_sf"/>
</dbReference>